<gene>
    <name evidence="1" type="ORF">HPB50_007211</name>
</gene>
<comment type="caution">
    <text evidence="1">The sequence shown here is derived from an EMBL/GenBank/DDBJ whole genome shotgun (WGS) entry which is preliminary data.</text>
</comment>
<name>A0ACB7SL91_HYAAI</name>
<proteinExistence type="predicted"/>
<reference evidence="1" key="1">
    <citation type="submission" date="2020-05" db="EMBL/GenBank/DDBJ databases">
        <title>Large-scale comparative analyses of tick genomes elucidate their genetic diversity and vector capacities.</title>
        <authorList>
            <person name="Jia N."/>
            <person name="Wang J."/>
            <person name="Shi W."/>
            <person name="Du L."/>
            <person name="Sun Y."/>
            <person name="Zhan W."/>
            <person name="Jiang J."/>
            <person name="Wang Q."/>
            <person name="Zhang B."/>
            <person name="Ji P."/>
            <person name="Sakyi L.B."/>
            <person name="Cui X."/>
            <person name="Yuan T."/>
            <person name="Jiang B."/>
            <person name="Yang W."/>
            <person name="Lam T.T.-Y."/>
            <person name="Chang Q."/>
            <person name="Ding S."/>
            <person name="Wang X."/>
            <person name="Zhu J."/>
            <person name="Ruan X."/>
            <person name="Zhao L."/>
            <person name="Wei J."/>
            <person name="Que T."/>
            <person name="Du C."/>
            <person name="Cheng J."/>
            <person name="Dai P."/>
            <person name="Han X."/>
            <person name="Huang E."/>
            <person name="Gao Y."/>
            <person name="Liu J."/>
            <person name="Shao H."/>
            <person name="Ye R."/>
            <person name="Li L."/>
            <person name="Wei W."/>
            <person name="Wang X."/>
            <person name="Wang C."/>
            <person name="Yang T."/>
            <person name="Huo Q."/>
            <person name="Li W."/>
            <person name="Guo W."/>
            <person name="Chen H."/>
            <person name="Zhou L."/>
            <person name="Ni X."/>
            <person name="Tian J."/>
            <person name="Zhou Y."/>
            <person name="Sheng Y."/>
            <person name="Liu T."/>
            <person name="Pan Y."/>
            <person name="Xia L."/>
            <person name="Li J."/>
            <person name="Zhao F."/>
            <person name="Cao W."/>
        </authorList>
    </citation>
    <scope>NUCLEOTIDE SEQUENCE</scope>
    <source>
        <strain evidence="1">Hyas-2018</strain>
    </source>
</reference>
<keyword evidence="2" id="KW-1185">Reference proteome</keyword>
<evidence type="ECO:0000313" key="1">
    <source>
        <dbReference type="EMBL" id="KAH6935638.1"/>
    </source>
</evidence>
<sequence>MHVVSRFQPEDTQSVTSAFESLKETFLGKVSASHWIDKGSRLLLTEKVSQISNRLWPPPKLLRNDTLEAVYFDFPDNETSFGDYWVKTRVLLQNLSERVPDDEYVLELPGNNWPRYLLFNYVLHSVDVAVGAVSRPLFYPHGTRAMLYGGLGFSMALQMVKALDGEGLKWQPRHGLAYSILSRATVNAYKAKDGCLEKEGFPSVFPEIPAIEIAYAAYAKSNKTSSPIDHELTNDKVFFLTLCYMTCSKRGYKHPSAADCNKAVRGFRPFVKAFSCSKRSALNPQKTCGFL</sequence>
<evidence type="ECO:0000313" key="2">
    <source>
        <dbReference type="Proteomes" id="UP000821845"/>
    </source>
</evidence>
<organism evidence="1 2">
    <name type="scientific">Hyalomma asiaticum</name>
    <name type="common">Tick</name>
    <dbReference type="NCBI Taxonomy" id="266040"/>
    <lineage>
        <taxon>Eukaryota</taxon>
        <taxon>Metazoa</taxon>
        <taxon>Ecdysozoa</taxon>
        <taxon>Arthropoda</taxon>
        <taxon>Chelicerata</taxon>
        <taxon>Arachnida</taxon>
        <taxon>Acari</taxon>
        <taxon>Parasitiformes</taxon>
        <taxon>Ixodida</taxon>
        <taxon>Ixodoidea</taxon>
        <taxon>Ixodidae</taxon>
        <taxon>Hyalomminae</taxon>
        <taxon>Hyalomma</taxon>
    </lineage>
</organism>
<protein>
    <submittedName>
        <fullName evidence="1">Uncharacterized protein</fullName>
    </submittedName>
</protein>
<dbReference type="EMBL" id="CM023483">
    <property type="protein sequence ID" value="KAH6935638.1"/>
    <property type="molecule type" value="Genomic_DNA"/>
</dbReference>
<dbReference type="Proteomes" id="UP000821845">
    <property type="component" value="Chromosome 3"/>
</dbReference>
<accession>A0ACB7SL91</accession>